<keyword evidence="3" id="KW-1185">Reference proteome</keyword>
<dbReference type="AlphaFoldDB" id="A0A7I7ZP57"/>
<dbReference type="Pfam" id="PF08937">
    <property type="entry name" value="ThsB_TIR"/>
    <property type="match status" value="1"/>
</dbReference>
<evidence type="ECO:0000313" key="3">
    <source>
        <dbReference type="Proteomes" id="UP000309984"/>
    </source>
</evidence>
<dbReference type="InterPro" id="IPR036490">
    <property type="entry name" value="ThsB_TIR-like_sf"/>
</dbReference>
<dbReference type="Gene3D" id="3.40.50.9200">
    <property type="entry name" value="Hypothetical protein MTH538"/>
    <property type="match status" value="1"/>
</dbReference>
<dbReference type="RefSeq" id="WP_138247874.1">
    <property type="nucleotide sequence ID" value="NZ_AP022616.1"/>
</dbReference>
<feature type="domain" description="Thoeris protein ThsB TIR-like" evidence="1">
    <location>
        <begin position="8"/>
        <end position="103"/>
    </location>
</feature>
<sequence>MADQHNVFISHRHEDDALVGQLKTLLSKNGADVRDSSVTSNTPNDANSESYIKQILADRIKWAGKIIVIISPDTKNHEWVSWEIEYANRYPDKRIIGVWAPGAAGADMPPELDEYADAVVGWNSEAIIDALNGNDNWQGPDGATVPPRSIKRLAC</sequence>
<dbReference type="EMBL" id="POTM01000010">
    <property type="protein sequence ID" value="TLH74422.1"/>
    <property type="molecule type" value="Genomic_DNA"/>
</dbReference>
<dbReference type="SUPFAM" id="SSF52206">
    <property type="entry name" value="Hypothetical protein MTH538"/>
    <property type="match status" value="1"/>
</dbReference>
<dbReference type="Proteomes" id="UP000309984">
    <property type="component" value="Unassembled WGS sequence"/>
</dbReference>
<dbReference type="InterPro" id="IPR015032">
    <property type="entry name" value="ThsB__TIR-like_domain"/>
</dbReference>
<comment type="caution">
    <text evidence="2">The sequence shown here is derived from an EMBL/GenBank/DDBJ whole genome shotgun (WGS) entry which is preliminary data.</text>
</comment>
<reference evidence="2 3" key="1">
    <citation type="submission" date="2018-01" db="EMBL/GenBank/DDBJ databases">
        <title>Comparative genomics of Mycobacterium mucogenicum and Mycobacterium neoaurum clade members emphasizing tRNA and non-coding RNA.</title>
        <authorList>
            <person name="Behra P.R.K."/>
            <person name="Pettersson B.M.F."/>
            <person name="Das S."/>
            <person name="Dasgupta S."/>
            <person name="Kirsebom L.A."/>
        </authorList>
    </citation>
    <scope>NUCLEOTIDE SEQUENCE [LARGE SCALE GENOMIC DNA]</scope>
    <source>
        <strain evidence="2 3">DSM 45104</strain>
    </source>
</reference>
<evidence type="ECO:0000313" key="2">
    <source>
        <dbReference type="EMBL" id="TLH74422.1"/>
    </source>
</evidence>
<protein>
    <recommendedName>
        <fullName evidence="1">Thoeris protein ThsB TIR-like domain-containing protein</fullName>
    </recommendedName>
</protein>
<organism evidence="2 3">
    <name type="scientific">Mycolicibacterium phocaicum</name>
    <dbReference type="NCBI Taxonomy" id="319706"/>
    <lineage>
        <taxon>Bacteria</taxon>
        <taxon>Bacillati</taxon>
        <taxon>Actinomycetota</taxon>
        <taxon>Actinomycetes</taxon>
        <taxon>Mycobacteriales</taxon>
        <taxon>Mycobacteriaceae</taxon>
        <taxon>Mycolicibacterium</taxon>
    </lineage>
</organism>
<name>A0A7I7ZP57_9MYCO</name>
<gene>
    <name evidence="2" type="ORF">C1S79_02905</name>
</gene>
<evidence type="ECO:0000259" key="1">
    <source>
        <dbReference type="Pfam" id="PF08937"/>
    </source>
</evidence>
<proteinExistence type="predicted"/>
<accession>A0A7I7ZP57</accession>